<keyword evidence="1" id="KW-0001">2Fe-2S</keyword>
<keyword evidence="8" id="KW-1185">Reference proteome</keyword>
<evidence type="ECO:0000256" key="3">
    <source>
        <dbReference type="ARBA" id="ARBA00023004"/>
    </source>
</evidence>
<evidence type="ECO:0000256" key="2">
    <source>
        <dbReference type="ARBA" id="ARBA00022723"/>
    </source>
</evidence>
<dbReference type="AlphaFoldDB" id="A0A557SYF8"/>
<proteinExistence type="predicted"/>
<dbReference type="Pfam" id="PF00355">
    <property type="entry name" value="Rieske"/>
    <property type="match status" value="1"/>
</dbReference>
<keyword evidence="2" id="KW-0479">Metal-binding</keyword>
<evidence type="ECO:0000256" key="4">
    <source>
        <dbReference type="ARBA" id="ARBA00023014"/>
    </source>
</evidence>
<dbReference type="SUPFAM" id="SSF50022">
    <property type="entry name" value="ISP domain"/>
    <property type="match status" value="1"/>
</dbReference>
<comment type="cofactor">
    <cofactor evidence="5">
        <name>[2Fe-2S] cluster</name>
        <dbReference type="ChEBI" id="CHEBI:190135"/>
    </cofactor>
</comment>
<protein>
    <submittedName>
        <fullName evidence="7">Rieske [2Fe-2S] iron-sulfur domain protein</fullName>
    </submittedName>
</protein>
<dbReference type="InterPro" id="IPR036922">
    <property type="entry name" value="Rieske_2Fe-2S_sf"/>
</dbReference>
<name>A0A557SYF8_9ARCH</name>
<accession>A0A557SYF8</accession>
<evidence type="ECO:0000313" key="7">
    <source>
        <dbReference type="EMBL" id="TVP41632.1"/>
    </source>
</evidence>
<dbReference type="RefSeq" id="WP_144728235.1">
    <property type="nucleotide sequence ID" value="NZ_ML675578.1"/>
</dbReference>
<evidence type="ECO:0000256" key="1">
    <source>
        <dbReference type="ARBA" id="ARBA00022714"/>
    </source>
</evidence>
<dbReference type="OrthoDB" id="6837at2157"/>
<dbReference type="GO" id="GO:0051537">
    <property type="term" value="F:2 iron, 2 sulfur cluster binding"/>
    <property type="evidence" value="ECO:0007669"/>
    <property type="project" value="UniProtKB-KW"/>
</dbReference>
<dbReference type="GO" id="GO:0046872">
    <property type="term" value="F:metal ion binding"/>
    <property type="evidence" value="ECO:0007669"/>
    <property type="project" value="UniProtKB-KW"/>
</dbReference>
<evidence type="ECO:0000256" key="5">
    <source>
        <dbReference type="ARBA" id="ARBA00034078"/>
    </source>
</evidence>
<evidence type="ECO:0000259" key="6">
    <source>
        <dbReference type="PROSITE" id="PS51296"/>
    </source>
</evidence>
<reference evidence="7 8" key="1">
    <citation type="journal article" date="2019" name="Front. Microbiol.">
        <title>Ammonia Oxidation by the Arctic Terrestrial Thaumarchaeote Candidatus Nitrosocosmicus arcticus Is Stimulated by Increasing Temperatures.</title>
        <authorList>
            <person name="Alves R.J.E."/>
            <person name="Kerou M."/>
            <person name="Zappe A."/>
            <person name="Bittner R."/>
            <person name="Abby S.S."/>
            <person name="Schmidt H.A."/>
            <person name="Pfeifer K."/>
            <person name="Schleper C."/>
        </authorList>
    </citation>
    <scope>NUCLEOTIDE SEQUENCE [LARGE SCALE GENOMIC DNA]</scope>
    <source>
        <strain evidence="7 8">Kfb</strain>
    </source>
</reference>
<dbReference type="InterPro" id="IPR017941">
    <property type="entry name" value="Rieske_2Fe-2S"/>
</dbReference>
<dbReference type="Gene3D" id="2.102.10.10">
    <property type="entry name" value="Rieske [2Fe-2S] iron-sulphur domain"/>
    <property type="match status" value="1"/>
</dbReference>
<keyword evidence="4" id="KW-0411">Iron-sulfur</keyword>
<sequence length="101" mass="11633">MTWIKVASKDDVQEGSGKELNINGQRIALFFSKKKYYAIEALCRHQDGSLAPGKINGEVVECPLHFWHYNIRTGELLDYMEGIKLTTFPVQIRENEIYLDV</sequence>
<dbReference type="PROSITE" id="PS51296">
    <property type="entry name" value="RIESKE"/>
    <property type="match status" value="1"/>
</dbReference>
<evidence type="ECO:0000313" key="8">
    <source>
        <dbReference type="Proteomes" id="UP000315289"/>
    </source>
</evidence>
<comment type="caution">
    <text evidence="7">The sequence shown here is derived from an EMBL/GenBank/DDBJ whole genome shotgun (WGS) entry which is preliminary data.</text>
</comment>
<organism evidence="7 8">
    <name type="scientific">Candidatus Nitrosocosmicus arcticus</name>
    <dbReference type="NCBI Taxonomy" id="2035267"/>
    <lineage>
        <taxon>Archaea</taxon>
        <taxon>Nitrososphaerota</taxon>
        <taxon>Nitrososphaeria</taxon>
        <taxon>Nitrososphaerales</taxon>
        <taxon>Nitrososphaeraceae</taxon>
        <taxon>Candidatus Nitrosocosmicus</taxon>
    </lineage>
</organism>
<dbReference type="EMBL" id="VOAH01000001">
    <property type="protein sequence ID" value="TVP41632.1"/>
    <property type="molecule type" value="Genomic_DNA"/>
</dbReference>
<dbReference type="PANTHER" id="PTHR21496">
    <property type="entry name" value="FERREDOXIN-RELATED"/>
    <property type="match status" value="1"/>
</dbReference>
<gene>
    <name evidence="7" type="ORF">NARC_10038</name>
</gene>
<dbReference type="PANTHER" id="PTHR21496:SF0">
    <property type="entry name" value="RIESKE DOMAIN-CONTAINING PROTEIN"/>
    <property type="match status" value="1"/>
</dbReference>
<keyword evidence="3" id="KW-0408">Iron</keyword>
<feature type="domain" description="Rieske" evidence="6">
    <location>
        <begin position="4"/>
        <end position="99"/>
    </location>
</feature>
<dbReference type="Proteomes" id="UP000315289">
    <property type="component" value="Unassembled WGS sequence"/>
</dbReference>